<reference evidence="2" key="1">
    <citation type="submission" date="2015-11" db="EMBL/GenBank/DDBJ databases">
        <authorList>
            <person name="Seth-Smith H.M.B."/>
        </authorList>
    </citation>
    <scope>NUCLEOTIDE SEQUENCE [LARGE SCALE GENOMIC DNA]</scope>
    <source>
        <strain evidence="2">2013Ark11</strain>
    </source>
</reference>
<protein>
    <submittedName>
        <fullName evidence="1">Uncharacterized protein</fullName>
    </submittedName>
</protein>
<evidence type="ECO:0000313" key="1">
    <source>
        <dbReference type="EMBL" id="CUT17570.1"/>
    </source>
</evidence>
<sequence length="57" mass="6665">MKLGKKNFIDQRKEQSSLDKQYGEYGRQYGMYGQQYGTYGHHYGAQYGADKAKQKVH</sequence>
<name>A0A0S4M3Z7_9BURK</name>
<organism evidence="1 2">
    <name type="scientific">Candidatus Ichthyocystis hellenicum</name>
    <dbReference type="NCBI Taxonomy" id="1561003"/>
    <lineage>
        <taxon>Bacteria</taxon>
        <taxon>Pseudomonadati</taxon>
        <taxon>Pseudomonadota</taxon>
        <taxon>Betaproteobacteria</taxon>
        <taxon>Burkholderiales</taxon>
        <taxon>Candidatus Ichthyocystis</taxon>
    </lineage>
</organism>
<proteinExistence type="predicted"/>
<dbReference type="AlphaFoldDB" id="A0A0S4M3Z7"/>
<dbReference type="STRING" id="1561003.Ark11_0736"/>
<gene>
    <name evidence="1" type="ORF">Ark11_0736</name>
</gene>
<dbReference type="Proteomes" id="UP000198651">
    <property type="component" value="Chromosome I"/>
</dbReference>
<dbReference type="EMBL" id="LN906597">
    <property type="protein sequence ID" value="CUT17570.1"/>
    <property type="molecule type" value="Genomic_DNA"/>
</dbReference>
<keyword evidence="2" id="KW-1185">Reference proteome</keyword>
<dbReference type="RefSeq" id="WP_157722258.1">
    <property type="nucleotide sequence ID" value="NZ_LN906597.1"/>
</dbReference>
<accession>A0A0S4M3Z7</accession>
<evidence type="ECO:0000313" key="2">
    <source>
        <dbReference type="Proteomes" id="UP000198651"/>
    </source>
</evidence>